<dbReference type="OMA" id="DQPAMAI"/>
<name>A0A061GRI9_THECC</name>
<dbReference type="PANTHER" id="PTHR31238">
    <property type="entry name" value="GERMIN-LIKE PROTEIN SUBFAMILY 3 MEMBER 3"/>
    <property type="match status" value="1"/>
</dbReference>
<keyword evidence="6 13" id="KW-0964">Secreted</keyword>
<comment type="subcellular location">
    <subcellularLocation>
        <location evidence="2 13">Secreted</location>
        <location evidence="2 13">Extracellular space</location>
        <location evidence="2 13">Apoplast</location>
    </subcellularLocation>
</comment>
<evidence type="ECO:0000259" key="14">
    <source>
        <dbReference type="SMART" id="SM00835"/>
    </source>
</evidence>
<sequence>MSTWMQALQANKIVVQPTMASTFFKLLSLFLLASMVSASDLDIILDFLAFANSIALDGNFFTFIGLHNIYDVDYPPNFKVTRASTVEFPALNGQSVSFASLEYLTGTLNPPHIHSRSVELLIVVDGSLEVGFVDTIGKLYTQALQVVDIFVFPKGLVHYQYNPSPDQPAMAISTFGSANAGTVSIPSTVFVTSIDDDVLAKGFKTDVATIQKIKAGLGAKAKI</sequence>
<dbReference type="GO" id="GO:0030145">
    <property type="term" value="F:manganese ion binding"/>
    <property type="evidence" value="ECO:0007669"/>
    <property type="project" value="UniProtKB-UniRule"/>
</dbReference>
<evidence type="ECO:0000256" key="9">
    <source>
        <dbReference type="ARBA" id="ARBA00023180"/>
    </source>
</evidence>
<dbReference type="CDD" id="cd02241">
    <property type="entry name" value="cupin_OxOx"/>
    <property type="match status" value="1"/>
</dbReference>
<evidence type="ECO:0000256" key="1">
    <source>
        <dbReference type="ARBA" id="ARBA00003629"/>
    </source>
</evidence>
<dbReference type="EMBL" id="CM001887">
    <property type="protein sequence ID" value="EOY32126.1"/>
    <property type="molecule type" value="Genomic_DNA"/>
</dbReference>
<dbReference type="InterPro" id="IPR014710">
    <property type="entry name" value="RmlC-like_jellyroll"/>
</dbReference>
<proteinExistence type="inferred from homology"/>
<evidence type="ECO:0000256" key="8">
    <source>
        <dbReference type="ARBA" id="ARBA00022729"/>
    </source>
</evidence>
<evidence type="ECO:0000256" key="10">
    <source>
        <dbReference type="ARBA" id="ARBA00023211"/>
    </source>
</evidence>
<evidence type="ECO:0000256" key="7">
    <source>
        <dbReference type="ARBA" id="ARBA00022723"/>
    </source>
</evidence>
<dbReference type="Gene3D" id="2.60.120.10">
    <property type="entry name" value="Jelly Rolls"/>
    <property type="match status" value="1"/>
</dbReference>
<keyword evidence="8" id="KW-0732">Signal</keyword>
<keyword evidence="16" id="KW-1185">Reference proteome</keyword>
<dbReference type="InterPro" id="IPR001929">
    <property type="entry name" value="Germin"/>
</dbReference>
<evidence type="ECO:0000256" key="13">
    <source>
        <dbReference type="RuleBase" id="RU366015"/>
    </source>
</evidence>
<dbReference type="InterPro" id="IPR011051">
    <property type="entry name" value="RmlC_Cupin_sf"/>
</dbReference>
<dbReference type="Proteomes" id="UP000026915">
    <property type="component" value="Chromosome 9"/>
</dbReference>
<protein>
    <recommendedName>
        <fullName evidence="13">Germin-like protein</fullName>
    </recommendedName>
</protein>
<feature type="domain" description="Cupin type-1" evidence="14">
    <location>
        <begin position="67"/>
        <end position="211"/>
    </location>
</feature>
<reference evidence="15 16" key="1">
    <citation type="journal article" date="2013" name="Genome Biol.">
        <title>The genome sequence of the most widely cultivated cacao type and its use to identify candidate genes regulating pod color.</title>
        <authorList>
            <person name="Motamayor J.C."/>
            <person name="Mockaitis K."/>
            <person name="Schmutz J."/>
            <person name="Haiminen N."/>
            <person name="Iii D.L."/>
            <person name="Cornejo O."/>
            <person name="Findley S.D."/>
            <person name="Zheng P."/>
            <person name="Utro F."/>
            <person name="Royaert S."/>
            <person name="Saski C."/>
            <person name="Jenkins J."/>
            <person name="Podicheti R."/>
            <person name="Zhao M."/>
            <person name="Scheffler B.E."/>
            <person name="Stack J.C."/>
            <person name="Feltus F.A."/>
            <person name="Mustiga G.M."/>
            <person name="Amores F."/>
            <person name="Phillips W."/>
            <person name="Marelli J.P."/>
            <person name="May G.D."/>
            <person name="Shapiro H."/>
            <person name="Ma J."/>
            <person name="Bustamante C.D."/>
            <person name="Schnell R.J."/>
            <person name="Main D."/>
            <person name="Gilbert D."/>
            <person name="Parida L."/>
            <person name="Kuhn D.N."/>
        </authorList>
    </citation>
    <scope>NUCLEOTIDE SEQUENCE [LARGE SCALE GENOMIC DNA]</scope>
    <source>
        <strain evidence="16">cv. Matina 1-6</strain>
    </source>
</reference>
<dbReference type="PRINTS" id="PR00325">
    <property type="entry name" value="GERMIN"/>
</dbReference>
<evidence type="ECO:0000256" key="3">
    <source>
        <dbReference type="ARBA" id="ARBA00007456"/>
    </source>
</evidence>
<dbReference type="HOGENOM" id="CLU_015790_0_3_1"/>
<dbReference type="Gramene" id="EOY32126">
    <property type="protein sequence ID" value="EOY32126"/>
    <property type="gene ID" value="TCM_039646"/>
</dbReference>
<keyword evidence="9" id="KW-0325">Glycoprotein</keyword>
<evidence type="ECO:0000256" key="6">
    <source>
        <dbReference type="ARBA" id="ARBA00022525"/>
    </source>
</evidence>
<evidence type="ECO:0000256" key="5">
    <source>
        <dbReference type="ARBA" id="ARBA00022523"/>
    </source>
</evidence>
<keyword evidence="10 11" id="KW-0464">Manganese</keyword>
<organism evidence="15 16">
    <name type="scientific">Theobroma cacao</name>
    <name type="common">Cacao</name>
    <name type="synonym">Cocoa</name>
    <dbReference type="NCBI Taxonomy" id="3641"/>
    <lineage>
        <taxon>Eukaryota</taxon>
        <taxon>Viridiplantae</taxon>
        <taxon>Streptophyta</taxon>
        <taxon>Embryophyta</taxon>
        <taxon>Tracheophyta</taxon>
        <taxon>Spermatophyta</taxon>
        <taxon>Magnoliopsida</taxon>
        <taxon>eudicotyledons</taxon>
        <taxon>Gunneridae</taxon>
        <taxon>Pentapetalae</taxon>
        <taxon>rosids</taxon>
        <taxon>malvids</taxon>
        <taxon>Malvales</taxon>
        <taxon>Malvaceae</taxon>
        <taxon>Byttnerioideae</taxon>
        <taxon>Theobroma</taxon>
    </lineage>
</organism>
<dbReference type="InParanoid" id="A0A061GRI9"/>
<keyword evidence="5 13" id="KW-0052">Apoplast</keyword>
<feature type="binding site" evidence="11">
    <location>
        <position position="114"/>
    </location>
    <ligand>
        <name>oxalate</name>
        <dbReference type="ChEBI" id="CHEBI:30623"/>
    </ligand>
</feature>
<evidence type="ECO:0000256" key="4">
    <source>
        <dbReference type="ARBA" id="ARBA00011268"/>
    </source>
</evidence>
<feature type="binding site" evidence="12">
    <location>
        <position position="158"/>
    </location>
    <ligand>
        <name>Mn(2+)</name>
        <dbReference type="ChEBI" id="CHEBI:29035"/>
    </ligand>
</feature>
<evidence type="ECO:0000256" key="11">
    <source>
        <dbReference type="PIRSR" id="PIRSR601929-1"/>
    </source>
</evidence>
<dbReference type="SMART" id="SM00835">
    <property type="entry name" value="Cupin_1"/>
    <property type="match status" value="1"/>
</dbReference>
<feature type="binding site" evidence="11">
    <location>
        <position position="119"/>
    </location>
    <ligand>
        <name>oxalate</name>
        <dbReference type="ChEBI" id="CHEBI:30623"/>
    </ligand>
</feature>
<evidence type="ECO:0000256" key="12">
    <source>
        <dbReference type="PIRSR" id="PIRSR601929-2"/>
    </source>
</evidence>
<dbReference type="SUPFAM" id="SSF51182">
    <property type="entry name" value="RmlC-like cupins"/>
    <property type="match status" value="1"/>
</dbReference>
<keyword evidence="7 11" id="KW-0479">Metal-binding</keyword>
<feature type="binding site" evidence="12">
    <location>
        <position position="114"/>
    </location>
    <ligand>
        <name>Mn(2+)</name>
        <dbReference type="ChEBI" id="CHEBI:29035"/>
    </ligand>
</feature>
<feature type="binding site" evidence="11">
    <location>
        <position position="109"/>
    </location>
    <ligand>
        <name>oxalate</name>
        <dbReference type="ChEBI" id="CHEBI:30623"/>
    </ligand>
</feature>
<dbReference type="FunFam" id="2.60.120.10:FF:000098">
    <property type="entry name" value="Germin-like protein 9-3"/>
    <property type="match status" value="1"/>
</dbReference>
<dbReference type="AlphaFoldDB" id="A0A061GRI9"/>
<dbReference type="InterPro" id="IPR006045">
    <property type="entry name" value="Cupin_1"/>
</dbReference>
<feature type="binding site" evidence="12">
    <location>
        <position position="119"/>
    </location>
    <ligand>
        <name>Mn(2+)</name>
        <dbReference type="ChEBI" id="CHEBI:29035"/>
    </ligand>
</feature>
<dbReference type="GO" id="GO:0048046">
    <property type="term" value="C:apoplast"/>
    <property type="evidence" value="ECO:0007669"/>
    <property type="project" value="UniProtKB-SubCell"/>
</dbReference>
<dbReference type="Pfam" id="PF00190">
    <property type="entry name" value="Cupin_1"/>
    <property type="match status" value="1"/>
</dbReference>
<comment type="subunit">
    <text evidence="4">Oligomer (believed to be a pentamer but probably hexamer).</text>
</comment>
<evidence type="ECO:0000313" key="16">
    <source>
        <dbReference type="Proteomes" id="UP000026915"/>
    </source>
</evidence>
<gene>
    <name evidence="15" type="ORF">TCM_039646</name>
</gene>
<feature type="binding site" evidence="12">
    <location>
        <position position="112"/>
    </location>
    <ligand>
        <name>Mn(2+)</name>
        <dbReference type="ChEBI" id="CHEBI:29035"/>
    </ligand>
</feature>
<comment type="function">
    <text evidence="1">May play a role in plant defense. Probably has no oxalate oxidase activity even if the active site is conserved.</text>
</comment>
<comment type="similarity">
    <text evidence="3 13">Belongs to the germin family.</text>
</comment>
<evidence type="ECO:0000256" key="2">
    <source>
        <dbReference type="ARBA" id="ARBA00004271"/>
    </source>
</evidence>
<evidence type="ECO:0000313" key="15">
    <source>
        <dbReference type="EMBL" id="EOY32126.1"/>
    </source>
</evidence>
<accession>A0A061GRI9</accession>